<dbReference type="EMBL" id="JAVRRA010003444">
    <property type="protein sequence ID" value="KAK5276403.1"/>
    <property type="molecule type" value="Genomic_DNA"/>
</dbReference>
<dbReference type="InterPro" id="IPR008254">
    <property type="entry name" value="Flavodoxin/NO_synth"/>
</dbReference>
<dbReference type="PANTHER" id="PTHR19384:SF127">
    <property type="entry name" value="BIFUNCTIONAL CYTOCHROME P450_NADPH--P450 REDUCTASE"/>
    <property type="match status" value="1"/>
</dbReference>
<dbReference type="PROSITE" id="PS50902">
    <property type="entry name" value="FLAVODOXIN_LIKE"/>
    <property type="match status" value="1"/>
</dbReference>
<name>A0ABR0M1P2_9PEZI</name>
<keyword evidence="4" id="KW-1185">Reference proteome</keyword>
<evidence type="ECO:0000313" key="4">
    <source>
        <dbReference type="Proteomes" id="UP001357485"/>
    </source>
</evidence>
<sequence length="124" mass="13921">MHGFRAKVVDSLDSVNQNLPTDVPVVIITASYEGQPPDNAVHFYRSLESLKGDEMSKVAYSVFGCGHSDWKTTFHRIPNAIDRMLEERGGERIAARGGADASHGDMFTEFETWEDQVFWPAMRS</sequence>
<evidence type="ECO:0000313" key="3">
    <source>
        <dbReference type="EMBL" id="KAK5276403.1"/>
    </source>
</evidence>
<keyword evidence="1" id="KW-0285">Flavoprotein</keyword>
<dbReference type="PANTHER" id="PTHR19384">
    <property type="entry name" value="NITRIC OXIDE SYNTHASE-RELATED"/>
    <property type="match status" value="1"/>
</dbReference>
<dbReference type="Pfam" id="PF00258">
    <property type="entry name" value="Flavodoxin_1"/>
    <property type="match status" value="1"/>
</dbReference>
<dbReference type="PRINTS" id="PR00369">
    <property type="entry name" value="FLAVODOXIN"/>
</dbReference>
<reference evidence="3 4" key="1">
    <citation type="submission" date="2023-08" db="EMBL/GenBank/DDBJ databases">
        <title>Black Yeasts Isolated from many extreme environments.</title>
        <authorList>
            <person name="Coleine C."/>
            <person name="Stajich J.E."/>
            <person name="Selbmann L."/>
        </authorList>
    </citation>
    <scope>NUCLEOTIDE SEQUENCE [LARGE SCALE GENOMIC DNA]</scope>
    <source>
        <strain evidence="3 4">CCFEE 536</strain>
    </source>
</reference>
<feature type="domain" description="Flavodoxin-like" evidence="2">
    <location>
        <begin position="1"/>
        <end position="118"/>
    </location>
</feature>
<dbReference type="SUPFAM" id="SSF52218">
    <property type="entry name" value="Flavoproteins"/>
    <property type="match status" value="1"/>
</dbReference>
<accession>A0ABR0M1P2</accession>
<evidence type="ECO:0000256" key="1">
    <source>
        <dbReference type="ARBA" id="ARBA00022630"/>
    </source>
</evidence>
<dbReference type="InterPro" id="IPR001094">
    <property type="entry name" value="Flavdoxin-like"/>
</dbReference>
<dbReference type="InterPro" id="IPR029039">
    <property type="entry name" value="Flavoprotein-like_sf"/>
</dbReference>
<organism evidence="3 4">
    <name type="scientific">Cryomyces antarcticus</name>
    <dbReference type="NCBI Taxonomy" id="329879"/>
    <lineage>
        <taxon>Eukaryota</taxon>
        <taxon>Fungi</taxon>
        <taxon>Dikarya</taxon>
        <taxon>Ascomycota</taxon>
        <taxon>Pezizomycotina</taxon>
        <taxon>Dothideomycetes</taxon>
        <taxon>Dothideomycetes incertae sedis</taxon>
        <taxon>Cryomyces</taxon>
    </lineage>
</organism>
<dbReference type="Proteomes" id="UP001357485">
    <property type="component" value="Unassembled WGS sequence"/>
</dbReference>
<evidence type="ECO:0000259" key="2">
    <source>
        <dbReference type="PROSITE" id="PS50902"/>
    </source>
</evidence>
<protein>
    <recommendedName>
        <fullName evidence="2">Flavodoxin-like domain-containing protein</fullName>
    </recommendedName>
</protein>
<proteinExistence type="predicted"/>
<gene>
    <name evidence="3" type="ORF">LTR16_011273</name>
</gene>
<dbReference type="Gene3D" id="3.40.50.360">
    <property type="match status" value="1"/>
</dbReference>
<feature type="non-terminal residue" evidence="3">
    <location>
        <position position="124"/>
    </location>
</feature>
<comment type="caution">
    <text evidence="3">The sequence shown here is derived from an EMBL/GenBank/DDBJ whole genome shotgun (WGS) entry which is preliminary data.</text>
</comment>